<dbReference type="Proteomes" id="UP000249949">
    <property type="component" value="Chromosome"/>
</dbReference>
<dbReference type="SUPFAM" id="SSF46785">
    <property type="entry name" value="Winged helix' DNA-binding domain"/>
    <property type="match status" value="1"/>
</dbReference>
<gene>
    <name evidence="1" type="ORF">NMSP_1379</name>
</gene>
<protein>
    <submittedName>
        <fullName evidence="1">Uncharacterized protein</fullName>
    </submittedName>
</protein>
<dbReference type="OrthoDB" id="9514at2157"/>
<dbReference type="GeneID" id="32901827"/>
<dbReference type="AlphaFoldDB" id="A0A2Z2HLW5"/>
<evidence type="ECO:0000313" key="1">
    <source>
        <dbReference type="EMBL" id="ARS64992.1"/>
    </source>
</evidence>
<proteinExistence type="predicted"/>
<dbReference type="InterPro" id="IPR036388">
    <property type="entry name" value="WH-like_DNA-bd_sf"/>
</dbReference>
<dbReference type="EMBL" id="CP021324">
    <property type="protein sequence ID" value="ARS64992.1"/>
    <property type="molecule type" value="Genomic_DNA"/>
</dbReference>
<dbReference type="KEGG" id="nct:NMSP_1379"/>
<evidence type="ECO:0000313" key="2">
    <source>
        <dbReference type="Proteomes" id="UP000249949"/>
    </source>
</evidence>
<keyword evidence="2" id="KW-1185">Reference proteome</keyword>
<sequence length="103" mass="11968">MDESFDREKIIDCMFDPITSEILAKLEDGKKECYVLSQEFSMSESDILQRLDYLIECEFIFKTNENQKNFISANNEKLSSLLENNDTFDGAINGLEKMDSYLN</sequence>
<organism evidence="1 2">
    <name type="scientific">Candidatus Nitrosomarinus catalinensis</name>
    <dbReference type="NCBI Taxonomy" id="1898749"/>
    <lineage>
        <taxon>Archaea</taxon>
        <taxon>Nitrososphaerota</taxon>
        <taxon>Nitrososphaeria</taxon>
        <taxon>Nitrosopumilales</taxon>
        <taxon>Nitrosopumilaceae</taxon>
        <taxon>Candidatus Nitrosomarinus</taxon>
    </lineage>
</organism>
<dbReference type="RefSeq" id="WP_086908020.1">
    <property type="nucleotide sequence ID" value="NZ_CP021324.1"/>
</dbReference>
<name>A0A2Z2HLW5_9ARCH</name>
<reference evidence="1 2" key="1">
    <citation type="journal article" date="2017" name="Environ. Microbiol.">
        <title>Genome and epigenome of a novel marine Thaumarchaeota strain suggest viral infection, phosphorothioation DNA modification and multiple restriction systems.</title>
        <authorList>
            <person name="Ahlgren N.A."/>
            <person name="Chen Y."/>
            <person name="Needham D.M."/>
            <person name="Parada A.E."/>
            <person name="Sachdeva R."/>
            <person name="Trinh V."/>
            <person name="Chen T."/>
            <person name="Fuhrman J.A."/>
        </authorList>
    </citation>
    <scope>NUCLEOTIDE SEQUENCE [LARGE SCALE GENOMIC DNA]</scope>
    <source>
        <strain evidence="1 2">SPOT01</strain>
    </source>
</reference>
<dbReference type="InterPro" id="IPR036390">
    <property type="entry name" value="WH_DNA-bd_sf"/>
</dbReference>
<dbReference type="Gene3D" id="1.10.10.10">
    <property type="entry name" value="Winged helix-like DNA-binding domain superfamily/Winged helix DNA-binding domain"/>
    <property type="match status" value="1"/>
</dbReference>
<accession>A0A2Z2HLW5</accession>